<dbReference type="EMBL" id="CATQJL010000316">
    <property type="protein sequence ID" value="CAJ0608206.1"/>
    <property type="molecule type" value="Genomic_DNA"/>
</dbReference>
<comment type="subcellular location">
    <subcellularLocation>
        <location evidence="1">Membrane</location>
        <topology evidence="1">Single-pass membrane protein</topology>
    </subcellularLocation>
</comment>
<dbReference type="Proteomes" id="UP001176961">
    <property type="component" value="Unassembled WGS sequence"/>
</dbReference>
<dbReference type="InterPro" id="IPR008166">
    <property type="entry name" value="Glyco_transf_92"/>
</dbReference>
<gene>
    <name evidence="9" type="ORF">CYNAS_LOCUS20189</name>
</gene>
<keyword evidence="6 8" id="KW-1133">Transmembrane helix</keyword>
<keyword evidence="3 8" id="KW-0328">Glycosyltransferase</keyword>
<dbReference type="PANTHER" id="PTHR21461">
    <property type="entry name" value="GLYCOSYLTRANSFERASE FAMILY 92 PROTEIN"/>
    <property type="match status" value="1"/>
</dbReference>
<sequence length="519" mass="60203">MLLNAAMRDDQTTYERLSVNGKHPRIQWSYVGFGSILFAGFLFLLFSYNASPKASYKIEVLSKLTKDGEVVITRHLSSKKTTITWHSDSSEDDDDAEMASVDEDVPSWWRSGKKPIKTSTSVVMLATKNLKLPEHAKECVSFYNLLTDGVKAKTGKRDWPKTTLTLIGAYAYPDYSVVTIEADGWYGQKVYCHYFDANWDELGSPVESIVFPEFAVHCCRHPKAVYMGITESKDEEVSFVVPVLDRTVDNPKYNLSICLAPMYGNESKWLLLVELIEHYKLQGVQHFYIYVKDIDDYSRLLIDDYEKSGDVEVVYFRKEQDRVGKEWQLVGVEDCLQRSRHHSRYAIFTDLDERILALGNQTLAEYVPKAMTEKPNIGMLRFRTTWVLRTRKPPDIYEGVITLKKHLPTLVFHNTSAVAPPGHTAKCVLDPRRVLLMWVHWVYLYFPGYNSVDAPPDKAIIRHYRDLINDNWGKTWIHEVEGFGNFTMTDYPDNLMRRLYNNVKKRLDRVYRSQKTRHR</sequence>
<evidence type="ECO:0000313" key="10">
    <source>
        <dbReference type="Proteomes" id="UP001176961"/>
    </source>
</evidence>
<reference evidence="9" key="1">
    <citation type="submission" date="2023-07" db="EMBL/GenBank/DDBJ databases">
        <authorList>
            <consortium name="CYATHOMIX"/>
        </authorList>
    </citation>
    <scope>NUCLEOTIDE SEQUENCE</scope>
    <source>
        <strain evidence="9">N/A</strain>
    </source>
</reference>
<keyword evidence="5 8" id="KW-0812">Transmembrane</keyword>
<evidence type="ECO:0000256" key="3">
    <source>
        <dbReference type="ARBA" id="ARBA00022676"/>
    </source>
</evidence>
<feature type="transmembrane region" description="Helical" evidence="8">
    <location>
        <begin position="28"/>
        <end position="48"/>
    </location>
</feature>
<dbReference type="GO" id="GO:0016757">
    <property type="term" value="F:glycosyltransferase activity"/>
    <property type="evidence" value="ECO:0007669"/>
    <property type="project" value="UniProtKB-UniRule"/>
</dbReference>
<evidence type="ECO:0000313" key="9">
    <source>
        <dbReference type="EMBL" id="CAJ0608206.1"/>
    </source>
</evidence>
<dbReference type="PANTHER" id="PTHR21461:SF40">
    <property type="entry name" value="GLYCOSYLTRANSFERASE FAMILY 92 PROTEIN"/>
    <property type="match status" value="1"/>
</dbReference>
<evidence type="ECO:0000256" key="1">
    <source>
        <dbReference type="ARBA" id="ARBA00004167"/>
    </source>
</evidence>
<keyword evidence="10" id="KW-1185">Reference proteome</keyword>
<protein>
    <recommendedName>
        <fullName evidence="8">Glycosyltransferase family 92 protein</fullName>
        <ecNumber evidence="8">2.4.1.-</ecNumber>
    </recommendedName>
</protein>
<dbReference type="Pfam" id="PF01697">
    <property type="entry name" value="Glyco_transf_92"/>
    <property type="match status" value="1"/>
</dbReference>
<organism evidence="9 10">
    <name type="scientific">Cylicocyclus nassatus</name>
    <name type="common">Nematode worm</name>
    <dbReference type="NCBI Taxonomy" id="53992"/>
    <lineage>
        <taxon>Eukaryota</taxon>
        <taxon>Metazoa</taxon>
        <taxon>Ecdysozoa</taxon>
        <taxon>Nematoda</taxon>
        <taxon>Chromadorea</taxon>
        <taxon>Rhabditida</taxon>
        <taxon>Rhabditina</taxon>
        <taxon>Rhabditomorpha</taxon>
        <taxon>Strongyloidea</taxon>
        <taxon>Strongylidae</taxon>
        <taxon>Cylicocyclus</taxon>
    </lineage>
</organism>
<keyword evidence="7 8" id="KW-0472">Membrane</keyword>
<comment type="caution">
    <text evidence="9">The sequence shown here is derived from an EMBL/GenBank/DDBJ whole genome shotgun (WGS) entry which is preliminary data.</text>
</comment>
<accession>A0AA36HCG4</accession>
<evidence type="ECO:0000256" key="6">
    <source>
        <dbReference type="ARBA" id="ARBA00022989"/>
    </source>
</evidence>
<keyword evidence="4 8" id="KW-0808">Transferase</keyword>
<proteinExistence type="inferred from homology"/>
<evidence type="ECO:0000256" key="5">
    <source>
        <dbReference type="ARBA" id="ARBA00022692"/>
    </source>
</evidence>
<dbReference type="EC" id="2.4.1.-" evidence="8"/>
<dbReference type="GO" id="GO:0005737">
    <property type="term" value="C:cytoplasm"/>
    <property type="evidence" value="ECO:0007669"/>
    <property type="project" value="TreeGrafter"/>
</dbReference>
<dbReference type="AlphaFoldDB" id="A0AA36HCG4"/>
<evidence type="ECO:0000256" key="2">
    <source>
        <dbReference type="ARBA" id="ARBA00007647"/>
    </source>
</evidence>
<evidence type="ECO:0000256" key="4">
    <source>
        <dbReference type="ARBA" id="ARBA00022679"/>
    </source>
</evidence>
<evidence type="ECO:0000256" key="8">
    <source>
        <dbReference type="RuleBase" id="RU366017"/>
    </source>
</evidence>
<comment type="similarity">
    <text evidence="2 8">Belongs to the glycosyltransferase 92 family.</text>
</comment>
<name>A0AA36HCG4_CYLNA</name>
<dbReference type="GO" id="GO:0016020">
    <property type="term" value="C:membrane"/>
    <property type="evidence" value="ECO:0007669"/>
    <property type="project" value="UniProtKB-SubCell"/>
</dbReference>
<evidence type="ECO:0000256" key="7">
    <source>
        <dbReference type="ARBA" id="ARBA00023136"/>
    </source>
</evidence>